<proteinExistence type="predicted"/>
<accession>A0A1I8N2M1</accession>
<dbReference type="EnsemblMetazoa" id="MDOA010895-RA">
    <property type="protein sequence ID" value="MDOA010895-PA"/>
    <property type="gene ID" value="MDOA010895"/>
</dbReference>
<dbReference type="eggNOG" id="ENOG502TBSV">
    <property type="taxonomic scope" value="Eukaryota"/>
</dbReference>
<dbReference type="AlphaFoldDB" id="A0A1I8N2M1"/>
<reference evidence="2" key="1">
    <citation type="submission" date="2020-05" db="UniProtKB">
        <authorList>
            <consortium name="EnsemblMetazoa"/>
        </authorList>
    </citation>
    <scope>IDENTIFICATION</scope>
    <source>
        <strain evidence="2">Aabys</strain>
    </source>
</reference>
<dbReference type="RefSeq" id="XP_005181916.2">
    <property type="nucleotide sequence ID" value="XM_005181859.4"/>
</dbReference>
<dbReference type="InterPro" id="IPR031883">
    <property type="entry name" value="DUF4763"/>
</dbReference>
<keyword evidence="3" id="KW-1185">Reference proteome</keyword>
<dbReference type="STRING" id="7370.A0A1I8N2M1"/>
<keyword evidence="1" id="KW-0175">Coiled coil</keyword>
<name>A0A1I8N2M1_MUSDO</name>
<organism evidence="2">
    <name type="scientific">Musca domestica</name>
    <name type="common">House fly</name>
    <dbReference type="NCBI Taxonomy" id="7370"/>
    <lineage>
        <taxon>Eukaryota</taxon>
        <taxon>Metazoa</taxon>
        <taxon>Ecdysozoa</taxon>
        <taxon>Arthropoda</taxon>
        <taxon>Hexapoda</taxon>
        <taxon>Insecta</taxon>
        <taxon>Pterygota</taxon>
        <taxon>Neoptera</taxon>
        <taxon>Endopterygota</taxon>
        <taxon>Diptera</taxon>
        <taxon>Brachycera</taxon>
        <taxon>Muscomorpha</taxon>
        <taxon>Muscoidea</taxon>
        <taxon>Muscidae</taxon>
        <taxon>Musca</taxon>
    </lineage>
</organism>
<dbReference type="VEuPathDB" id="VectorBase:MDOA010895"/>
<reference evidence="4" key="2">
    <citation type="submission" date="2025-05" db="UniProtKB">
        <authorList>
            <consortium name="RefSeq"/>
        </authorList>
    </citation>
    <scope>IDENTIFICATION</scope>
    <source>
        <strain evidence="4">Aabys</strain>
        <tissue evidence="4">Whole body</tissue>
    </source>
</reference>
<evidence type="ECO:0000313" key="2">
    <source>
        <dbReference type="EnsemblMetazoa" id="MDOA010895-PA"/>
    </source>
</evidence>
<dbReference type="Proteomes" id="UP001652621">
    <property type="component" value="Unplaced"/>
</dbReference>
<feature type="coiled-coil region" evidence="1">
    <location>
        <begin position="47"/>
        <end position="74"/>
    </location>
</feature>
<protein>
    <submittedName>
        <fullName evidence="4">Uncharacterized protein LOC131804569</fullName>
    </submittedName>
</protein>
<dbReference type="Pfam" id="PF15960">
    <property type="entry name" value="DUF4763"/>
    <property type="match status" value="1"/>
</dbReference>
<sequence length="246" mass="29313">MDIFQRTLRCHTFPPKEEEIEVFEAETEEQIGEEEHDIPLEEEPLDLNILMNELECMKRHIQKLQLHLKTQMEECPKEEECVDLEVLLKCSDNKEICSLQKNQNKVQCQINEIVQCCRAAKDHITDLRSRLCETAKELLQHQKLVANLVQWKNSLDHEFGKCLERFEYLKHVKAEWKDVKEKLQEQKRNFFLEQKKFVSKKCFDQEKQSILGAIGAIKEMFNELVEYQLQRFECLEKRIENISSGQ</sequence>
<dbReference type="OrthoDB" id="7989117at2759"/>
<dbReference type="RefSeq" id="XP_058983591.1">
    <property type="nucleotide sequence ID" value="XM_059127608.1"/>
</dbReference>
<dbReference type="KEGG" id="mde:101894097"/>
<dbReference type="InterPro" id="IPR036345">
    <property type="entry name" value="ExoRNase_PH_dom2_sf"/>
</dbReference>
<dbReference type="SUPFAM" id="SSF55666">
    <property type="entry name" value="Ribonuclease PH domain 2-like"/>
    <property type="match status" value="1"/>
</dbReference>
<evidence type="ECO:0000256" key="1">
    <source>
        <dbReference type="SAM" id="Coils"/>
    </source>
</evidence>
<evidence type="ECO:0000313" key="3">
    <source>
        <dbReference type="Proteomes" id="UP001652621"/>
    </source>
</evidence>
<gene>
    <name evidence="2" type="primary">101894097</name>
    <name evidence="4" type="synonym">LOC131804569</name>
</gene>
<evidence type="ECO:0000313" key="4">
    <source>
        <dbReference type="RefSeq" id="XP_058983591.1"/>
    </source>
</evidence>
<dbReference type="VEuPathDB" id="VectorBase:MDOMA2_019036"/>